<keyword evidence="13" id="KW-1185">Reference proteome</keyword>
<organism evidence="12 13">
    <name type="scientific">Spongiibacter pelagi</name>
    <dbReference type="NCBI Taxonomy" id="2760804"/>
    <lineage>
        <taxon>Bacteria</taxon>
        <taxon>Pseudomonadati</taxon>
        <taxon>Pseudomonadota</taxon>
        <taxon>Gammaproteobacteria</taxon>
        <taxon>Cellvibrionales</taxon>
        <taxon>Spongiibacteraceae</taxon>
        <taxon>Spongiibacter</taxon>
    </lineage>
</organism>
<dbReference type="GO" id="GO:0046872">
    <property type="term" value="F:metal ion binding"/>
    <property type="evidence" value="ECO:0007669"/>
    <property type="project" value="UniProtKB-KW"/>
</dbReference>
<keyword evidence="8" id="KW-0997">Cell inner membrane</keyword>
<dbReference type="InterPro" id="IPR010208">
    <property type="entry name" value="Ion_transpt_RnfC/RsxC"/>
</dbReference>
<dbReference type="EC" id="7.-.-.-" evidence="8"/>
<feature type="binding site" evidence="8">
    <location>
        <position position="380"/>
    </location>
    <ligand>
        <name>[4Fe-4S] cluster</name>
        <dbReference type="ChEBI" id="CHEBI:49883"/>
        <label>2</label>
    </ligand>
</feature>
<dbReference type="SUPFAM" id="SSF142019">
    <property type="entry name" value="Nqo1 FMN-binding domain-like"/>
    <property type="match status" value="1"/>
</dbReference>
<dbReference type="PANTHER" id="PTHR43034">
    <property type="entry name" value="ION-TRANSLOCATING OXIDOREDUCTASE COMPLEX SUBUNIT C"/>
    <property type="match status" value="1"/>
</dbReference>
<dbReference type="GO" id="GO:0022900">
    <property type="term" value="P:electron transport chain"/>
    <property type="evidence" value="ECO:0007669"/>
    <property type="project" value="UniProtKB-UniRule"/>
</dbReference>
<dbReference type="InterPro" id="IPR011538">
    <property type="entry name" value="Nuo51_FMN-bd"/>
</dbReference>
<comment type="subcellular location">
    <subcellularLocation>
        <location evidence="8">Cell inner membrane</location>
        <topology evidence="8">Peripheral membrane protein</topology>
    </subcellularLocation>
</comment>
<evidence type="ECO:0000256" key="10">
    <source>
        <dbReference type="SAM" id="MobiDB-lite"/>
    </source>
</evidence>
<dbReference type="Gene3D" id="3.30.70.20">
    <property type="match status" value="1"/>
</dbReference>
<dbReference type="PANTHER" id="PTHR43034:SF2">
    <property type="entry name" value="ION-TRANSLOCATING OXIDOREDUCTASE COMPLEX SUBUNIT C"/>
    <property type="match status" value="1"/>
</dbReference>
<dbReference type="PROSITE" id="PS00198">
    <property type="entry name" value="4FE4S_FER_1"/>
    <property type="match status" value="1"/>
</dbReference>
<dbReference type="EMBL" id="JACXLD010000002">
    <property type="protein sequence ID" value="MBD2858382.1"/>
    <property type="molecule type" value="Genomic_DNA"/>
</dbReference>
<feature type="binding site" evidence="8">
    <location>
        <position position="415"/>
    </location>
    <ligand>
        <name>[4Fe-4S] cluster</name>
        <dbReference type="ChEBI" id="CHEBI:49883"/>
        <label>2</label>
    </ligand>
</feature>
<dbReference type="Proteomes" id="UP000610558">
    <property type="component" value="Unassembled WGS sequence"/>
</dbReference>
<proteinExistence type="inferred from homology"/>
<keyword evidence="8" id="KW-1003">Cell membrane</keyword>
<keyword evidence="2 8" id="KW-0004">4Fe-4S</keyword>
<dbReference type="AlphaFoldDB" id="A0A927C1N2"/>
<accession>A0A927C1N2</accession>
<dbReference type="InterPro" id="IPR019554">
    <property type="entry name" value="Soluble_ligand-bd"/>
</dbReference>
<feature type="compositionally biased region" description="Basic and acidic residues" evidence="10">
    <location>
        <begin position="547"/>
        <end position="564"/>
    </location>
</feature>
<evidence type="ECO:0000259" key="11">
    <source>
        <dbReference type="PROSITE" id="PS51379"/>
    </source>
</evidence>
<feature type="binding site" evidence="8">
    <location>
        <position position="412"/>
    </location>
    <ligand>
        <name>[4Fe-4S] cluster</name>
        <dbReference type="ChEBI" id="CHEBI:49883"/>
        <label>2</label>
    </ligand>
</feature>
<dbReference type="GO" id="GO:0051539">
    <property type="term" value="F:4 iron, 4 sulfur cluster binding"/>
    <property type="evidence" value="ECO:0007669"/>
    <property type="project" value="UniProtKB-KW"/>
</dbReference>
<feature type="binding site" evidence="8">
    <location>
        <position position="409"/>
    </location>
    <ligand>
        <name>[4Fe-4S] cluster</name>
        <dbReference type="ChEBI" id="CHEBI:49883"/>
        <label>2</label>
    </ligand>
</feature>
<dbReference type="Pfam" id="PF10531">
    <property type="entry name" value="SLBB"/>
    <property type="match status" value="1"/>
</dbReference>
<dbReference type="NCBIfam" id="NF003454">
    <property type="entry name" value="PRK05035.1"/>
    <property type="match status" value="1"/>
</dbReference>
<name>A0A927C1N2_9GAMM</name>
<dbReference type="Pfam" id="PF01512">
    <property type="entry name" value="Complex1_51K"/>
    <property type="match status" value="1"/>
</dbReference>
<feature type="compositionally biased region" description="Basic and acidic residues" evidence="10">
    <location>
        <begin position="595"/>
        <end position="606"/>
    </location>
</feature>
<dbReference type="PROSITE" id="PS51379">
    <property type="entry name" value="4FE4S_FER_2"/>
    <property type="match status" value="2"/>
</dbReference>
<dbReference type="NCBIfam" id="TIGR01945">
    <property type="entry name" value="rnfC"/>
    <property type="match status" value="1"/>
</dbReference>
<comment type="subunit">
    <text evidence="8">The complex is composed of six subunits: RnfA, RnfB, RnfC, RnfD, RnfE and RnfG.</text>
</comment>
<feature type="coiled-coil region" evidence="9">
    <location>
        <begin position="647"/>
        <end position="706"/>
    </location>
</feature>
<evidence type="ECO:0000256" key="8">
    <source>
        <dbReference type="HAMAP-Rule" id="MF_00461"/>
    </source>
</evidence>
<evidence type="ECO:0000256" key="4">
    <source>
        <dbReference type="ARBA" id="ARBA00022737"/>
    </source>
</evidence>
<dbReference type="SUPFAM" id="SSF46548">
    <property type="entry name" value="alpha-helical ferredoxin"/>
    <property type="match status" value="1"/>
</dbReference>
<evidence type="ECO:0000256" key="7">
    <source>
        <dbReference type="ARBA" id="ARBA00023014"/>
    </source>
</evidence>
<dbReference type="Pfam" id="PF13375">
    <property type="entry name" value="RnfC_N"/>
    <property type="match status" value="1"/>
</dbReference>
<keyword evidence="9" id="KW-0175">Coiled coil</keyword>
<dbReference type="RefSeq" id="WP_190763161.1">
    <property type="nucleotide sequence ID" value="NZ_JACXLD010000002.1"/>
</dbReference>
<feature type="coiled-coil region" evidence="9">
    <location>
        <begin position="429"/>
        <end position="483"/>
    </location>
</feature>
<evidence type="ECO:0000313" key="12">
    <source>
        <dbReference type="EMBL" id="MBD2858382.1"/>
    </source>
</evidence>
<evidence type="ECO:0000256" key="5">
    <source>
        <dbReference type="ARBA" id="ARBA00022982"/>
    </source>
</evidence>
<feature type="region of interest" description="Disordered" evidence="10">
    <location>
        <begin position="595"/>
        <end position="628"/>
    </location>
</feature>
<dbReference type="InterPro" id="IPR026902">
    <property type="entry name" value="RnfC_N"/>
</dbReference>
<dbReference type="InterPro" id="IPR017900">
    <property type="entry name" value="4Fe4S_Fe_S_CS"/>
</dbReference>
<keyword evidence="6 8" id="KW-0408">Iron</keyword>
<dbReference type="InterPro" id="IPR037225">
    <property type="entry name" value="Nuo51_FMN-bd_sf"/>
</dbReference>
<evidence type="ECO:0000256" key="3">
    <source>
        <dbReference type="ARBA" id="ARBA00022723"/>
    </source>
</evidence>
<sequence>MRQIWDIHGGIHPPENKHQSLGEKIQTAGIPSQLILPLSQHIGAPAAPVVNVGDRVLKGQLIAEAKGFVSAPVHAPSSGTVVAIEPRIIPHPSGMTAPCVIIETDNKDEWIAHKGLSDYTGETKETLLDIIRNAGIAGMGGAGFPSAVKLAGHPSKPIDTLIINGTECEPYITADDILMRERAEQIIAGVKILQYIVQPSEQTLIGVEDNKPEGIAALQAAAAGSNIEIVVFPTKYPSGGEKQLIQILTGREVPSGGLPADIGIVCQNIGTAVAIHRAIEFGEPLISRITTVTGNACQQPRNYETLLGTPVQYLLDKSGFDSSRCSRLVMGGPMMGYTLEDTATPIVKTSNCVLAPTRDELPAPPPAQACIRCGMCAEACPVSLLPQQMYWFSRAQEHDKLEEHNLFDCIECGACSYACPSNIPLVQYYRASKAEIRQAQQDKAKADRSKVRFEARKERIEQEEAEKEAKRKARLEAAKAKQASAAAGDSKADAIQAAIERSKAKKAAQEGGNAPTENASPENLDPAQAAIARAQAKRAGGEVDETSEQKTERLEKQVASTEKRLTAAQQKLTLAQEQGDDKVAAFATAVEKTQAKLDSSRQELEAHLASLKSAAPAEPPQAELDPAQAAIARAMAAREAQANLSETDKLQQNVSSLETRIAKAEQKLAQAKEQGAETVGVLEDSLAKLQDKLADARQQLENHNLESQS</sequence>
<reference evidence="12" key="1">
    <citation type="submission" date="2020-09" db="EMBL/GenBank/DDBJ databases">
        <authorList>
            <person name="Yoon J.-W."/>
        </authorList>
    </citation>
    <scope>NUCLEOTIDE SEQUENCE</scope>
    <source>
        <strain evidence="12">KMU-158</strain>
    </source>
</reference>
<keyword evidence="1 8" id="KW-0813">Transport</keyword>
<comment type="similarity">
    <text evidence="8">Belongs to the 4Fe4S bacterial-type ferredoxin family. RnfC subfamily.</text>
</comment>
<feature type="binding site" evidence="8">
    <location>
        <position position="419"/>
    </location>
    <ligand>
        <name>[4Fe-4S] cluster</name>
        <dbReference type="ChEBI" id="CHEBI:49883"/>
        <label>1</label>
    </ligand>
</feature>
<keyword evidence="8" id="KW-1278">Translocase</keyword>
<comment type="function">
    <text evidence="8">Part of a membrane-bound complex that couples electron transfer with translocation of ions across the membrane.</text>
</comment>
<dbReference type="InterPro" id="IPR017896">
    <property type="entry name" value="4Fe4S_Fe-S-bd"/>
</dbReference>
<evidence type="ECO:0000256" key="2">
    <source>
        <dbReference type="ARBA" id="ARBA00022485"/>
    </source>
</evidence>
<evidence type="ECO:0000256" key="6">
    <source>
        <dbReference type="ARBA" id="ARBA00023004"/>
    </source>
</evidence>
<keyword evidence="3 8" id="KW-0479">Metal-binding</keyword>
<feature type="binding site" evidence="8">
    <location>
        <position position="370"/>
    </location>
    <ligand>
        <name>[4Fe-4S] cluster</name>
        <dbReference type="ChEBI" id="CHEBI:49883"/>
        <label>1</label>
    </ligand>
</feature>
<dbReference type="Pfam" id="PF13183">
    <property type="entry name" value="Fer4_8"/>
    <property type="match status" value="1"/>
</dbReference>
<feature type="domain" description="4Fe-4S ferredoxin-type" evidence="11">
    <location>
        <begin position="360"/>
        <end position="390"/>
    </location>
</feature>
<keyword evidence="7 8" id="KW-0411">Iron-sulfur</keyword>
<keyword evidence="8" id="KW-0472">Membrane</keyword>
<protein>
    <recommendedName>
        <fullName evidence="8">Ion-translocating oxidoreductase complex subunit C</fullName>
        <ecNumber evidence="8">7.-.-.-</ecNumber>
    </recommendedName>
    <alternativeName>
        <fullName evidence="8">Rnf electron transport complex subunit C</fullName>
    </alternativeName>
</protein>
<feature type="compositionally biased region" description="Low complexity" evidence="10">
    <location>
        <begin position="527"/>
        <end position="538"/>
    </location>
</feature>
<dbReference type="HAMAP" id="MF_00461">
    <property type="entry name" value="RsxC_RnfC"/>
    <property type="match status" value="1"/>
</dbReference>
<feature type="binding site" evidence="8">
    <location>
        <position position="376"/>
    </location>
    <ligand>
        <name>[4Fe-4S] cluster</name>
        <dbReference type="ChEBI" id="CHEBI:49883"/>
        <label>1</label>
    </ligand>
</feature>
<comment type="caution">
    <text evidence="12">The sequence shown here is derived from an EMBL/GenBank/DDBJ whole genome shotgun (WGS) entry which is preliminary data.</text>
</comment>
<dbReference type="GO" id="GO:0009055">
    <property type="term" value="F:electron transfer activity"/>
    <property type="evidence" value="ECO:0007669"/>
    <property type="project" value="InterPro"/>
</dbReference>
<dbReference type="GO" id="GO:0005886">
    <property type="term" value="C:plasma membrane"/>
    <property type="evidence" value="ECO:0007669"/>
    <property type="project" value="UniProtKB-SubCell"/>
</dbReference>
<keyword evidence="4 8" id="KW-0677">Repeat</keyword>
<evidence type="ECO:0000313" key="13">
    <source>
        <dbReference type="Proteomes" id="UP000610558"/>
    </source>
</evidence>
<feature type="domain" description="4Fe-4S ferredoxin-type" evidence="11">
    <location>
        <begin position="400"/>
        <end position="429"/>
    </location>
</feature>
<gene>
    <name evidence="12" type="primary">rsxC</name>
    <name evidence="8" type="synonym">rnfC</name>
    <name evidence="12" type="ORF">IB286_05110</name>
</gene>
<feature type="binding site" evidence="8">
    <location>
        <position position="373"/>
    </location>
    <ligand>
        <name>[4Fe-4S] cluster</name>
        <dbReference type="ChEBI" id="CHEBI:49883"/>
        <label>1</label>
    </ligand>
</feature>
<dbReference type="Gene3D" id="3.40.50.11540">
    <property type="entry name" value="NADH-ubiquinone oxidoreductase 51kDa subunit"/>
    <property type="match status" value="1"/>
</dbReference>
<comment type="cofactor">
    <cofactor evidence="8">
        <name>[4Fe-4S] cluster</name>
        <dbReference type="ChEBI" id="CHEBI:49883"/>
    </cofactor>
    <text evidence="8">Binds 2 [4Fe-4S] clusters per subunit.</text>
</comment>
<evidence type="ECO:0000256" key="1">
    <source>
        <dbReference type="ARBA" id="ARBA00022448"/>
    </source>
</evidence>
<feature type="region of interest" description="Disordered" evidence="10">
    <location>
        <begin position="501"/>
        <end position="564"/>
    </location>
</feature>
<evidence type="ECO:0000256" key="9">
    <source>
        <dbReference type="SAM" id="Coils"/>
    </source>
</evidence>
<keyword evidence="5 8" id="KW-0249">Electron transport</keyword>